<evidence type="ECO:0000256" key="4">
    <source>
        <dbReference type="ARBA" id="ARBA00022989"/>
    </source>
</evidence>
<name>R7U0Y0_CAPTE</name>
<feature type="transmembrane region" description="Helical" evidence="11">
    <location>
        <begin position="66"/>
        <end position="90"/>
    </location>
</feature>
<evidence type="ECO:0000256" key="5">
    <source>
        <dbReference type="ARBA" id="ARBA00023040"/>
    </source>
</evidence>
<dbReference type="OrthoDB" id="5965749at2759"/>
<evidence type="ECO:0000256" key="9">
    <source>
        <dbReference type="ARBA" id="ARBA00023224"/>
    </source>
</evidence>
<reference evidence="15" key="1">
    <citation type="submission" date="2012-12" db="EMBL/GenBank/DDBJ databases">
        <authorList>
            <person name="Hellsten U."/>
            <person name="Grimwood J."/>
            <person name="Chapman J.A."/>
            <person name="Shapiro H."/>
            <person name="Aerts A."/>
            <person name="Otillar R.P."/>
            <person name="Terry A.Y."/>
            <person name="Boore J.L."/>
            <person name="Simakov O."/>
            <person name="Marletaz F."/>
            <person name="Cho S.-J."/>
            <person name="Edsinger-Gonzales E."/>
            <person name="Havlak P."/>
            <person name="Kuo D.-H."/>
            <person name="Larsson T."/>
            <person name="Lv J."/>
            <person name="Arendt D."/>
            <person name="Savage R."/>
            <person name="Osoegawa K."/>
            <person name="de Jong P."/>
            <person name="Lindberg D.R."/>
            <person name="Seaver E.C."/>
            <person name="Weisblat D.A."/>
            <person name="Putnam N.H."/>
            <person name="Grigoriev I.V."/>
            <person name="Rokhsar D.S."/>
        </authorList>
    </citation>
    <scope>NUCLEOTIDE SEQUENCE</scope>
    <source>
        <strain evidence="15">I ESC-2004</strain>
    </source>
</reference>
<feature type="transmembrane region" description="Helical" evidence="11">
    <location>
        <begin position="148"/>
        <end position="169"/>
    </location>
</feature>
<reference evidence="13 15" key="2">
    <citation type="journal article" date="2013" name="Nature">
        <title>Insights into bilaterian evolution from three spiralian genomes.</title>
        <authorList>
            <person name="Simakov O."/>
            <person name="Marletaz F."/>
            <person name="Cho S.J."/>
            <person name="Edsinger-Gonzales E."/>
            <person name="Havlak P."/>
            <person name="Hellsten U."/>
            <person name="Kuo D.H."/>
            <person name="Larsson T."/>
            <person name="Lv J."/>
            <person name="Arendt D."/>
            <person name="Savage R."/>
            <person name="Osoegawa K."/>
            <person name="de Jong P."/>
            <person name="Grimwood J."/>
            <person name="Chapman J.A."/>
            <person name="Shapiro H."/>
            <person name="Aerts A."/>
            <person name="Otillar R.P."/>
            <person name="Terry A.Y."/>
            <person name="Boore J.L."/>
            <person name="Grigoriev I.V."/>
            <person name="Lindberg D.R."/>
            <person name="Seaver E.C."/>
            <person name="Weisblat D.A."/>
            <person name="Putnam N.H."/>
            <person name="Rokhsar D.S."/>
        </authorList>
    </citation>
    <scope>NUCLEOTIDE SEQUENCE</scope>
    <source>
        <strain evidence="13 15">I ESC-2004</strain>
    </source>
</reference>
<feature type="transmembrane region" description="Helical" evidence="11">
    <location>
        <begin position="102"/>
        <end position="127"/>
    </location>
</feature>
<evidence type="ECO:0000256" key="8">
    <source>
        <dbReference type="ARBA" id="ARBA00023180"/>
    </source>
</evidence>
<dbReference type="Proteomes" id="UP000014760">
    <property type="component" value="Unassembled WGS sequence"/>
</dbReference>
<comment type="subcellular location">
    <subcellularLocation>
        <location evidence="1">Cell membrane</location>
        <topology evidence="1">Multi-pass membrane protein</topology>
    </subcellularLocation>
</comment>
<dbReference type="Pfam" id="PF00001">
    <property type="entry name" value="7tm_1"/>
    <property type="match status" value="1"/>
</dbReference>
<protein>
    <recommendedName>
        <fullName evidence="12">G-protein coupled receptors family 1 profile domain-containing protein</fullName>
    </recommendedName>
</protein>
<evidence type="ECO:0000256" key="6">
    <source>
        <dbReference type="ARBA" id="ARBA00023136"/>
    </source>
</evidence>
<feature type="domain" description="G-protein coupled receptors family 1 profile" evidence="12">
    <location>
        <begin position="45"/>
        <end position="312"/>
    </location>
</feature>
<evidence type="ECO:0000256" key="11">
    <source>
        <dbReference type="SAM" id="Phobius"/>
    </source>
</evidence>
<dbReference type="PANTHER" id="PTHR24246:SF27">
    <property type="entry name" value="ADENOSINE RECEPTOR, ISOFORM A"/>
    <property type="match status" value="1"/>
</dbReference>
<dbReference type="GO" id="GO:0004930">
    <property type="term" value="F:G protein-coupled receptor activity"/>
    <property type="evidence" value="ECO:0007669"/>
    <property type="project" value="UniProtKB-KW"/>
</dbReference>
<dbReference type="STRING" id="283909.R7U0Y0"/>
<gene>
    <name evidence="13" type="ORF">CAPTEDRAFT_203198</name>
</gene>
<feature type="transmembrane region" description="Helical" evidence="11">
    <location>
        <begin position="189"/>
        <end position="212"/>
    </location>
</feature>
<dbReference type="PROSITE" id="PS00237">
    <property type="entry name" value="G_PROTEIN_RECEP_F1_1"/>
    <property type="match status" value="1"/>
</dbReference>
<dbReference type="PRINTS" id="PR00237">
    <property type="entry name" value="GPCRRHODOPSN"/>
</dbReference>
<evidence type="ECO:0000256" key="7">
    <source>
        <dbReference type="ARBA" id="ARBA00023170"/>
    </source>
</evidence>
<keyword evidence="8" id="KW-0325">Glycoprotein</keyword>
<keyword evidence="3 10" id="KW-0812">Transmembrane</keyword>
<dbReference type="CDD" id="cd00637">
    <property type="entry name" value="7tm_classA_rhodopsin-like"/>
    <property type="match status" value="1"/>
</dbReference>
<sequence>MDNITSEPLQPVTEILTALKSWIFPSWYSGVLVCILVVLAAGIPGNLFTILAYFKCQQLRNPTNLLICNQSVGDLFTCLSGYLFAVLVYTEAGQALAASHKYLCLVSLGLIVATLQSSIANILALSTDRFIAVYFSFEYYNWVTDRNVKIAVVTIWTVVISIFCLPLLGWNTWKPEAPCVSVNMYSKTFFQGLFIIPNLLGLLVCAVENFAIAFTSIRKQRSIAPMAVVVSEEQQTEEGNAKSKNQFKVTKMLLLVVGCFYAAWLPFILLNTLIFSMPTAWEKNGVPKWILIAFEYSKAFLGFNPIINPFIYGWKNVLFRKTYYKLLGIKIYQNEP</sequence>
<dbReference type="OMA" id="LRWANNG"/>
<dbReference type="AlphaFoldDB" id="R7U0Y0"/>
<dbReference type="Gene3D" id="1.20.1070.10">
    <property type="entry name" value="Rhodopsin 7-helix transmembrane proteins"/>
    <property type="match status" value="1"/>
</dbReference>
<evidence type="ECO:0000259" key="12">
    <source>
        <dbReference type="PROSITE" id="PS50262"/>
    </source>
</evidence>
<dbReference type="GO" id="GO:0005886">
    <property type="term" value="C:plasma membrane"/>
    <property type="evidence" value="ECO:0007669"/>
    <property type="project" value="UniProtKB-SubCell"/>
</dbReference>
<dbReference type="PANTHER" id="PTHR24246">
    <property type="entry name" value="OLFACTORY RECEPTOR AND ADENOSINE RECEPTOR"/>
    <property type="match status" value="1"/>
</dbReference>
<organism evidence="13">
    <name type="scientific">Capitella teleta</name>
    <name type="common">Polychaete worm</name>
    <dbReference type="NCBI Taxonomy" id="283909"/>
    <lineage>
        <taxon>Eukaryota</taxon>
        <taxon>Metazoa</taxon>
        <taxon>Spiralia</taxon>
        <taxon>Lophotrochozoa</taxon>
        <taxon>Annelida</taxon>
        <taxon>Polychaeta</taxon>
        <taxon>Sedentaria</taxon>
        <taxon>Scolecida</taxon>
        <taxon>Capitellidae</taxon>
        <taxon>Capitella</taxon>
    </lineage>
</organism>
<evidence type="ECO:0000256" key="3">
    <source>
        <dbReference type="ARBA" id="ARBA00022692"/>
    </source>
</evidence>
<keyword evidence="9 10" id="KW-0807">Transducer</keyword>
<keyword evidence="5 10" id="KW-0297">G-protein coupled receptor</keyword>
<dbReference type="HOGENOM" id="CLU_009579_11_5_1"/>
<keyword evidence="15" id="KW-1185">Reference proteome</keyword>
<evidence type="ECO:0000313" key="14">
    <source>
        <dbReference type="EnsemblMetazoa" id="CapteP203198"/>
    </source>
</evidence>
<comment type="similarity">
    <text evidence="10">Belongs to the G-protein coupled receptor 1 family.</text>
</comment>
<keyword evidence="4 11" id="KW-1133">Transmembrane helix</keyword>
<evidence type="ECO:0000313" key="13">
    <source>
        <dbReference type="EMBL" id="ELT96835.1"/>
    </source>
</evidence>
<keyword evidence="7 10" id="KW-0675">Receptor</keyword>
<dbReference type="EMBL" id="AMQN01000231">
    <property type="status" value="NOT_ANNOTATED_CDS"/>
    <property type="molecule type" value="Genomic_DNA"/>
</dbReference>
<dbReference type="PROSITE" id="PS50262">
    <property type="entry name" value="G_PROTEIN_RECEP_F1_2"/>
    <property type="match status" value="1"/>
</dbReference>
<feature type="transmembrane region" description="Helical" evidence="11">
    <location>
        <begin position="27"/>
        <end position="54"/>
    </location>
</feature>
<keyword evidence="6 11" id="KW-0472">Membrane</keyword>
<accession>R7U0Y0</accession>
<evidence type="ECO:0000256" key="2">
    <source>
        <dbReference type="ARBA" id="ARBA00022475"/>
    </source>
</evidence>
<feature type="transmembrane region" description="Helical" evidence="11">
    <location>
        <begin position="289"/>
        <end position="311"/>
    </location>
</feature>
<dbReference type="SMART" id="SM01381">
    <property type="entry name" value="7TM_GPCR_Srsx"/>
    <property type="match status" value="1"/>
</dbReference>
<keyword evidence="2" id="KW-1003">Cell membrane</keyword>
<evidence type="ECO:0000256" key="1">
    <source>
        <dbReference type="ARBA" id="ARBA00004651"/>
    </source>
</evidence>
<feature type="transmembrane region" description="Helical" evidence="11">
    <location>
        <begin position="252"/>
        <end position="277"/>
    </location>
</feature>
<dbReference type="InterPro" id="IPR017452">
    <property type="entry name" value="GPCR_Rhodpsn_7TM"/>
</dbReference>
<dbReference type="InterPro" id="IPR000276">
    <property type="entry name" value="GPCR_Rhodpsn"/>
</dbReference>
<dbReference type="EMBL" id="KB308724">
    <property type="protein sequence ID" value="ELT96835.1"/>
    <property type="molecule type" value="Genomic_DNA"/>
</dbReference>
<evidence type="ECO:0000256" key="10">
    <source>
        <dbReference type="RuleBase" id="RU000688"/>
    </source>
</evidence>
<evidence type="ECO:0000313" key="15">
    <source>
        <dbReference type="Proteomes" id="UP000014760"/>
    </source>
</evidence>
<dbReference type="SUPFAM" id="SSF81321">
    <property type="entry name" value="Family A G protein-coupled receptor-like"/>
    <property type="match status" value="1"/>
</dbReference>
<reference evidence="14" key="3">
    <citation type="submission" date="2015-06" db="UniProtKB">
        <authorList>
            <consortium name="EnsemblMetazoa"/>
        </authorList>
    </citation>
    <scope>IDENTIFICATION</scope>
</reference>
<proteinExistence type="inferred from homology"/>
<dbReference type="EnsemblMetazoa" id="CapteT203198">
    <property type="protein sequence ID" value="CapteP203198"/>
    <property type="gene ID" value="CapteG203198"/>
</dbReference>